<evidence type="ECO:0000313" key="26">
    <source>
        <dbReference type="Proteomes" id="UP000015241"/>
    </source>
</evidence>
<dbReference type="HOGENOM" id="CLU_030200_2_1_1"/>
<accession>S8E6R3</accession>
<feature type="compositionally biased region" description="Low complexity" evidence="22">
    <location>
        <begin position="30"/>
        <end position="74"/>
    </location>
</feature>
<evidence type="ECO:0000256" key="6">
    <source>
        <dbReference type="ARBA" id="ARBA00022512"/>
    </source>
</evidence>
<keyword evidence="12" id="KW-0146">Chitin degradation</keyword>
<dbReference type="InterPro" id="IPR002509">
    <property type="entry name" value="NODB_dom"/>
</dbReference>
<keyword evidence="15" id="KW-0119">Carbohydrate metabolism</keyword>
<dbReference type="GO" id="GO:0000272">
    <property type="term" value="P:polysaccharide catabolic process"/>
    <property type="evidence" value="ECO:0007669"/>
    <property type="project" value="UniProtKB-KW"/>
</dbReference>
<sequence length="495" mass="51839">MRFTLVSALALPVLAAAHGPAGVKHHVRDGTSTSSTTTSSSSSIASASASGSSASSAASSASPQSNTSGSASAAPSASMGTITFSLSSTNPTAVPFSSITFGAPTQTTHAMTTTYTAGSQPSNIPQAPPIPNWASLSPKNYPALDKTPPLDSDEVKQWIEEVKNSGVTIPDFAPTNLGGCSNNTAAAKDSSRCWWTCGGCERDYDVTTCPTKNSWGLTYDDGPSPYTTDLLAYLDQQDIKGTFFAVGSRVISRPALVQAEYLQGHQIAVHTWSHPYMTTKSNEEIIAELGWTKKVIQDVLGVTPIYWRAPYGDIDDRVRAIGMAMNLYPVMWTRLSATQTFDTLDYDLASGMANPVQVLNSWDAIMNNSTKIDTGFIVLEHDLFQQTVDIAVGYILPEALAHQPKYNITPVTTCLGMPMSNSYLETNDNSTNKLPALVLGGAVTTDSDPSGSSSPGGNSASGGSNESGTSGAIAVKSSIVTAAISVMAGAVAFLL</sequence>
<keyword evidence="13" id="KW-0472">Membrane</keyword>
<keyword evidence="5" id="KW-1003">Cell membrane</keyword>
<protein>
    <recommendedName>
        <fullName evidence="20">chitin deacetylase</fullName>
        <ecNumber evidence="20">3.5.1.41</ecNumber>
    </recommendedName>
</protein>
<keyword evidence="6" id="KW-0134">Cell wall</keyword>
<evidence type="ECO:0000256" key="23">
    <source>
        <dbReference type="SAM" id="SignalP"/>
    </source>
</evidence>
<dbReference type="STRING" id="743788.S8E6R3"/>
<dbReference type="AlphaFoldDB" id="S8E6R3"/>
<dbReference type="GO" id="GO:0006032">
    <property type="term" value="P:chitin catabolic process"/>
    <property type="evidence" value="ECO:0007669"/>
    <property type="project" value="UniProtKB-KW"/>
</dbReference>
<evidence type="ECO:0000256" key="3">
    <source>
        <dbReference type="ARBA" id="ARBA00004609"/>
    </source>
</evidence>
<evidence type="ECO:0000256" key="16">
    <source>
        <dbReference type="ARBA" id="ARBA00023285"/>
    </source>
</evidence>
<comment type="subcellular location">
    <subcellularLocation>
        <location evidence="3">Cell membrane</location>
        <topology evidence="3">Lipid-anchor</topology>
        <topology evidence="3">GPI-anchor</topology>
    </subcellularLocation>
    <subcellularLocation>
        <location evidence="2">Secreted</location>
        <location evidence="2">Cell wall</location>
    </subcellularLocation>
</comment>
<evidence type="ECO:0000256" key="17">
    <source>
        <dbReference type="ARBA" id="ARBA00023288"/>
    </source>
</evidence>
<keyword evidence="26" id="KW-1185">Reference proteome</keyword>
<evidence type="ECO:0000256" key="19">
    <source>
        <dbReference type="ARBA" id="ARBA00023326"/>
    </source>
</evidence>
<dbReference type="InParanoid" id="S8E6R3"/>
<dbReference type="EMBL" id="KE504159">
    <property type="protein sequence ID" value="EPS99078.1"/>
    <property type="molecule type" value="Genomic_DNA"/>
</dbReference>
<comment type="similarity">
    <text evidence="4">Belongs to the polysaccharide deacetylase family.</text>
</comment>
<comment type="cofactor">
    <cofactor evidence="1">
        <name>Co(2+)</name>
        <dbReference type="ChEBI" id="CHEBI:48828"/>
    </cofactor>
</comment>
<name>S8E6R3_FOMSC</name>
<dbReference type="SUPFAM" id="SSF88713">
    <property type="entry name" value="Glycoside hydrolase/deacetylase"/>
    <property type="match status" value="1"/>
</dbReference>
<keyword evidence="8" id="KW-0336">GPI-anchor</keyword>
<dbReference type="Gene3D" id="3.20.20.370">
    <property type="entry name" value="Glycoside hydrolase/deacetylase"/>
    <property type="match status" value="1"/>
</dbReference>
<gene>
    <name evidence="25" type="ORF">FOMPIDRAFT_159299</name>
</gene>
<dbReference type="Pfam" id="PF01522">
    <property type="entry name" value="Polysacc_deac_1"/>
    <property type="match status" value="1"/>
</dbReference>
<dbReference type="GO" id="GO:0098552">
    <property type="term" value="C:side of membrane"/>
    <property type="evidence" value="ECO:0007669"/>
    <property type="project" value="UniProtKB-KW"/>
</dbReference>
<organism evidence="25 26">
    <name type="scientific">Fomitopsis schrenkii</name>
    <name type="common">Brown rot fungus</name>
    <dbReference type="NCBI Taxonomy" id="2126942"/>
    <lineage>
        <taxon>Eukaryota</taxon>
        <taxon>Fungi</taxon>
        <taxon>Dikarya</taxon>
        <taxon>Basidiomycota</taxon>
        <taxon>Agaricomycotina</taxon>
        <taxon>Agaricomycetes</taxon>
        <taxon>Polyporales</taxon>
        <taxon>Fomitopsis</taxon>
    </lineage>
</organism>
<keyword evidence="16" id="KW-0170">Cobalt</keyword>
<evidence type="ECO:0000256" key="9">
    <source>
        <dbReference type="ARBA" id="ARBA00022723"/>
    </source>
</evidence>
<dbReference type="GO" id="GO:0005886">
    <property type="term" value="C:plasma membrane"/>
    <property type="evidence" value="ECO:0007669"/>
    <property type="project" value="UniProtKB-SubCell"/>
</dbReference>
<feature type="domain" description="NodB homology" evidence="24">
    <location>
        <begin position="213"/>
        <end position="411"/>
    </location>
</feature>
<dbReference type="Proteomes" id="UP000015241">
    <property type="component" value="Unassembled WGS sequence"/>
</dbReference>
<evidence type="ECO:0000256" key="1">
    <source>
        <dbReference type="ARBA" id="ARBA00001941"/>
    </source>
</evidence>
<dbReference type="FunFam" id="3.20.20.370:FF:000004">
    <property type="entry name" value="Related to Chitin deacetylase"/>
    <property type="match status" value="1"/>
</dbReference>
<evidence type="ECO:0000256" key="21">
    <source>
        <dbReference type="ARBA" id="ARBA00048494"/>
    </source>
</evidence>
<keyword evidence="14" id="KW-0325">Glycoprotein</keyword>
<dbReference type="PROSITE" id="PS51677">
    <property type="entry name" value="NODB"/>
    <property type="match status" value="1"/>
</dbReference>
<keyword evidence="11" id="KW-0378">Hydrolase</keyword>
<dbReference type="EC" id="3.5.1.41" evidence="20"/>
<keyword evidence="9" id="KW-0479">Metal-binding</keyword>
<evidence type="ECO:0000259" key="24">
    <source>
        <dbReference type="PROSITE" id="PS51677"/>
    </source>
</evidence>
<evidence type="ECO:0000256" key="15">
    <source>
        <dbReference type="ARBA" id="ARBA00023277"/>
    </source>
</evidence>
<feature type="region of interest" description="Disordered" evidence="22">
    <location>
        <begin position="115"/>
        <end position="134"/>
    </location>
</feature>
<keyword evidence="17" id="KW-0449">Lipoprotein</keyword>
<evidence type="ECO:0000256" key="10">
    <source>
        <dbReference type="ARBA" id="ARBA00022729"/>
    </source>
</evidence>
<dbReference type="GO" id="GO:0046872">
    <property type="term" value="F:metal ion binding"/>
    <property type="evidence" value="ECO:0007669"/>
    <property type="project" value="UniProtKB-KW"/>
</dbReference>
<reference evidence="25 26" key="1">
    <citation type="journal article" date="2012" name="Science">
        <title>The Paleozoic origin of enzymatic lignin decomposition reconstructed from 31 fungal genomes.</title>
        <authorList>
            <person name="Floudas D."/>
            <person name="Binder M."/>
            <person name="Riley R."/>
            <person name="Barry K."/>
            <person name="Blanchette R.A."/>
            <person name="Henrissat B."/>
            <person name="Martinez A.T."/>
            <person name="Otillar R."/>
            <person name="Spatafora J.W."/>
            <person name="Yadav J.S."/>
            <person name="Aerts A."/>
            <person name="Benoit I."/>
            <person name="Boyd A."/>
            <person name="Carlson A."/>
            <person name="Copeland A."/>
            <person name="Coutinho P.M."/>
            <person name="de Vries R.P."/>
            <person name="Ferreira P."/>
            <person name="Findley K."/>
            <person name="Foster B."/>
            <person name="Gaskell J."/>
            <person name="Glotzer D."/>
            <person name="Gorecki P."/>
            <person name="Heitman J."/>
            <person name="Hesse C."/>
            <person name="Hori C."/>
            <person name="Igarashi K."/>
            <person name="Jurgens J.A."/>
            <person name="Kallen N."/>
            <person name="Kersten P."/>
            <person name="Kohler A."/>
            <person name="Kuees U."/>
            <person name="Kumar T.K.A."/>
            <person name="Kuo A."/>
            <person name="LaButti K."/>
            <person name="Larrondo L.F."/>
            <person name="Lindquist E."/>
            <person name="Ling A."/>
            <person name="Lombard V."/>
            <person name="Lucas S."/>
            <person name="Lundell T."/>
            <person name="Martin R."/>
            <person name="McLaughlin D.J."/>
            <person name="Morgenstern I."/>
            <person name="Morin E."/>
            <person name="Murat C."/>
            <person name="Nagy L.G."/>
            <person name="Nolan M."/>
            <person name="Ohm R.A."/>
            <person name="Patyshakuliyeva A."/>
            <person name="Rokas A."/>
            <person name="Ruiz-Duenas F.J."/>
            <person name="Sabat G."/>
            <person name="Salamov A."/>
            <person name="Samejima M."/>
            <person name="Schmutz J."/>
            <person name="Slot J.C."/>
            <person name="St John F."/>
            <person name="Stenlid J."/>
            <person name="Sun H."/>
            <person name="Sun S."/>
            <person name="Syed K."/>
            <person name="Tsang A."/>
            <person name="Wiebenga A."/>
            <person name="Young D."/>
            <person name="Pisabarro A."/>
            <person name="Eastwood D.C."/>
            <person name="Martin F."/>
            <person name="Cullen D."/>
            <person name="Grigoriev I.V."/>
            <person name="Hibbett D.S."/>
        </authorList>
    </citation>
    <scope>NUCLEOTIDE SEQUENCE</scope>
    <source>
        <strain evidence="26">FP-58527</strain>
    </source>
</reference>
<evidence type="ECO:0000256" key="5">
    <source>
        <dbReference type="ARBA" id="ARBA00022475"/>
    </source>
</evidence>
<feature type="region of interest" description="Disordered" evidence="22">
    <location>
        <begin position="443"/>
        <end position="467"/>
    </location>
</feature>
<evidence type="ECO:0000256" key="8">
    <source>
        <dbReference type="ARBA" id="ARBA00022622"/>
    </source>
</evidence>
<keyword evidence="19" id="KW-0624">Polysaccharide degradation</keyword>
<dbReference type="InterPro" id="IPR050248">
    <property type="entry name" value="Polysacc_deacetylase_ArnD"/>
</dbReference>
<dbReference type="InterPro" id="IPR011330">
    <property type="entry name" value="Glyco_hydro/deAcase_b/a-brl"/>
</dbReference>
<feature type="region of interest" description="Disordered" evidence="22">
    <location>
        <begin position="20"/>
        <end position="74"/>
    </location>
</feature>
<evidence type="ECO:0000256" key="4">
    <source>
        <dbReference type="ARBA" id="ARBA00010973"/>
    </source>
</evidence>
<dbReference type="PANTHER" id="PTHR10587">
    <property type="entry name" value="GLYCOSYL TRANSFERASE-RELATED"/>
    <property type="match status" value="1"/>
</dbReference>
<evidence type="ECO:0000256" key="13">
    <source>
        <dbReference type="ARBA" id="ARBA00023136"/>
    </source>
</evidence>
<evidence type="ECO:0000313" key="25">
    <source>
        <dbReference type="EMBL" id="EPS99078.1"/>
    </source>
</evidence>
<dbReference type="GO" id="GO:0004099">
    <property type="term" value="F:chitin deacetylase activity"/>
    <property type="evidence" value="ECO:0007669"/>
    <property type="project" value="UniProtKB-EC"/>
</dbReference>
<dbReference type="eggNOG" id="ENOG502QRIP">
    <property type="taxonomic scope" value="Eukaryota"/>
</dbReference>
<evidence type="ECO:0000256" key="20">
    <source>
        <dbReference type="ARBA" id="ARBA00024056"/>
    </source>
</evidence>
<proteinExistence type="inferred from homology"/>
<dbReference type="OrthoDB" id="407355at2759"/>
<evidence type="ECO:0000256" key="11">
    <source>
        <dbReference type="ARBA" id="ARBA00022801"/>
    </source>
</evidence>
<keyword evidence="18" id="KW-0961">Cell wall biogenesis/degradation</keyword>
<keyword evidence="10 23" id="KW-0732">Signal</keyword>
<evidence type="ECO:0000256" key="14">
    <source>
        <dbReference type="ARBA" id="ARBA00023180"/>
    </source>
</evidence>
<feature type="compositionally biased region" description="Low complexity" evidence="22">
    <location>
        <begin position="445"/>
        <end position="467"/>
    </location>
</feature>
<dbReference type="PANTHER" id="PTHR10587:SF133">
    <property type="entry name" value="CHITIN DEACETYLASE 1-RELATED"/>
    <property type="match status" value="1"/>
</dbReference>
<keyword evidence="7" id="KW-0964">Secreted</keyword>
<feature type="chain" id="PRO_5004550409" description="chitin deacetylase" evidence="23">
    <location>
        <begin position="18"/>
        <end position="495"/>
    </location>
</feature>
<comment type="catalytic activity">
    <reaction evidence="21">
        <text>[(1-&gt;4)-N-acetyl-beta-D-glucosaminyl](n) + n H2O = chitosan + n acetate</text>
        <dbReference type="Rhea" id="RHEA:10464"/>
        <dbReference type="Rhea" id="RHEA-COMP:9593"/>
        <dbReference type="Rhea" id="RHEA-COMP:9597"/>
        <dbReference type="ChEBI" id="CHEBI:15377"/>
        <dbReference type="ChEBI" id="CHEBI:17029"/>
        <dbReference type="ChEBI" id="CHEBI:30089"/>
        <dbReference type="ChEBI" id="CHEBI:57704"/>
        <dbReference type="EC" id="3.5.1.41"/>
    </reaction>
    <physiologicalReaction direction="left-to-right" evidence="21">
        <dbReference type="Rhea" id="RHEA:10465"/>
    </physiologicalReaction>
</comment>
<evidence type="ECO:0000256" key="12">
    <source>
        <dbReference type="ARBA" id="ARBA00023024"/>
    </source>
</evidence>
<feature type="signal peptide" evidence="23">
    <location>
        <begin position="1"/>
        <end position="17"/>
    </location>
</feature>
<evidence type="ECO:0000256" key="22">
    <source>
        <dbReference type="SAM" id="MobiDB-lite"/>
    </source>
</evidence>
<evidence type="ECO:0000256" key="18">
    <source>
        <dbReference type="ARBA" id="ARBA00023316"/>
    </source>
</evidence>
<evidence type="ECO:0000256" key="7">
    <source>
        <dbReference type="ARBA" id="ARBA00022525"/>
    </source>
</evidence>
<dbReference type="GO" id="GO:0071555">
    <property type="term" value="P:cell wall organization"/>
    <property type="evidence" value="ECO:0007669"/>
    <property type="project" value="UniProtKB-KW"/>
</dbReference>
<evidence type="ECO:0000256" key="2">
    <source>
        <dbReference type="ARBA" id="ARBA00004191"/>
    </source>
</evidence>
<dbReference type="GO" id="GO:0009272">
    <property type="term" value="P:fungal-type cell wall biogenesis"/>
    <property type="evidence" value="ECO:0007669"/>
    <property type="project" value="UniProtKB-ARBA"/>
</dbReference>